<dbReference type="AlphaFoldDB" id="A0A1R3KYA3"/>
<proteinExistence type="predicted"/>
<protein>
    <submittedName>
        <fullName evidence="2">Uncharacterized protein</fullName>
    </submittedName>
</protein>
<feature type="region of interest" description="Disordered" evidence="1">
    <location>
        <begin position="1"/>
        <end position="26"/>
    </location>
</feature>
<gene>
    <name evidence="2" type="ORF">CCACVL1_00177</name>
</gene>
<dbReference type="Gramene" id="OMP12008">
    <property type="protein sequence ID" value="OMP12008"/>
    <property type="gene ID" value="CCACVL1_00177"/>
</dbReference>
<evidence type="ECO:0000313" key="2">
    <source>
        <dbReference type="EMBL" id="OMP12008.1"/>
    </source>
</evidence>
<evidence type="ECO:0000256" key="1">
    <source>
        <dbReference type="SAM" id="MobiDB-lite"/>
    </source>
</evidence>
<name>A0A1R3KYA3_COCAP</name>
<organism evidence="2 3">
    <name type="scientific">Corchorus capsularis</name>
    <name type="common">Jute</name>
    <dbReference type="NCBI Taxonomy" id="210143"/>
    <lineage>
        <taxon>Eukaryota</taxon>
        <taxon>Viridiplantae</taxon>
        <taxon>Streptophyta</taxon>
        <taxon>Embryophyta</taxon>
        <taxon>Tracheophyta</taxon>
        <taxon>Spermatophyta</taxon>
        <taxon>Magnoliopsida</taxon>
        <taxon>eudicotyledons</taxon>
        <taxon>Gunneridae</taxon>
        <taxon>Pentapetalae</taxon>
        <taxon>rosids</taxon>
        <taxon>malvids</taxon>
        <taxon>Malvales</taxon>
        <taxon>Malvaceae</taxon>
        <taxon>Grewioideae</taxon>
        <taxon>Apeibeae</taxon>
        <taxon>Corchorus</taxon>
    </lineage>
</organism>
<feature type="non-terminal residue" evidence="2">
    <location>
        <position position="1"/>
    </location>
</feature>
<evidence type="ECO:0000313" key="3">
    <source>
        <dbReference type="Proteomes" id="UP000188268"/>
    </source>
</evidence>
<dbReference type="Proteomes" id="UP000188268">
    <property type="component" value="Unassembled WGS sequence"/>
</dbReference>
<sequence>RRTVASPPSALSFTVTSSSNSGGSLF</sequence>
<feature type="compositionally biased region" description="Polar residues" evidence="1">
    <location>
        <begin position="9"/>
        <end position="26"/>
    </location>
</feature>
<reference evidence="2 3" key="1">
    <citation type="submission" date="2013-09" db="EMBL/GenBank/DDBJ databases">
        <title>Corchorus capsularis genome sequencing.</title>
        <authorList>
            <person name="Alam M."/>
            <person name="Haque M.S."/>
            <person name="Islam M.S."/>
            <person name="Emdad E.M."/>
            <person name="Islam M.M."/>
            <person name="Ahmed B."/>
            <person name="Halim A."/>
            <person name="Hossen Q.M.M."/>
            <person name="Hossain M.Z."/>
            <person name="Ahmed R."/>
            <person name="Khan M.M."/>
            <person name="Islam R."/>
            <person name="Rashid M.M."/>
            <person name="Khan S.A."/>
            <person name="Rahman M.S."/>
            <person name="Alam M."/>
        </authorList>
    </citation>
    <scope>NUCLEOTIDE SEQUENCE [LARGE SCALE GENOMIC DNA]</scope>
    <source>
        <strain evidence="3">cv. CVL-1</strain>
        <tissue evidence="2">Whole seedling</tissue>
    </source>
</reference>
<dbReference type="EMBL" id="AWWV01000577">
    <property type="protein sequence ID" value="OMP12008.1"/>
    <property type="molecule type" value="Genomic_DNA"/>
</dbReference>
<comment type="caution">
    <text evidence="2">The sequence shown here is derived from an EMBL/GenBank/DDBJ whole genome shotgun (WGS) entry which is preliminary data.</text>
</comment>
<keyword evidence="3" id="KW-1185">Reference proteome</keyword>
<accession>A0A1R3KYA3</accession>